<dbReference type="EMBL" id="CP082237">
    <property type="protein sequence ID" value="QZT32516.1"/>
    <property type="molecule type" value="Genomic_DNA"/>
</dbReference>
<dbReference type="CDD" id="cd07731">
    <property type="entry name" value="ComA-like_MBL-fold"/>
    <property type="match status" value="1"/>
</dbReference>
<feature type="transmembrane region" description="Helical" evidence="1">
    <location>
        <begin position="7"/>
        <end position="26"/>
    </location>
</feature>
<name>A0A8X8I7Q7_CALTT</name>
<dbReference type="PANTHER" id="PTHR30619:SF7">
    <property type="entry name" value="BETA-LACTAMASE DOMAIN PROTEIN"/>
    <property type="match status" value="1"/>
</dbReference>
<reference evidence="3 4" key="1">
    <citation type="journal article" date="2020" name="Extremophiles">
        <title>Genomic analysis of Caldalkalibacillus thermarum TA2.A1 reveals aerobic alkaliphilic metabolism and evolutionary hallmarks linking alkaliphilic bacteria and plant life.</title>
        <authorList>
            <person name="de Jong S.I."/>
            <person name="van den Broek M.A."/>
            <person name="Merkel A.Y."/>
            <person name="de la Torre Cortes P."/>
            <person name="Kalamorz F."/>
            <person name="Cook G.M."/>
            <person name="van Loosdrecht M.C.M."/>
            <person name="McMillan D.G.G."/>
        </authorList>
    </citation>
    <scope>NUCLEOTIDE SEQUENCE [LARGE SCALE GENOMIC DNA]</scope>
    <source>
        <strain evidence="3 4">TA2.A1</strain>
    </source>
</reference>
<proteinExistence type="predicted"/>
<feature type="domain" description="Metallo-beta-lactamase" evidence="2">
    <location>
        <begin position="49"/>
        <end position="239"/>
    </location>
</feature>
<accession>A0A8X8I7Q7</accession>
<dbReference type="InterPro" id="IPR035681">
    <property type="entry name" value="ComA-like_MBL"/>
</dbReference>
<dbReference type="SMART" id="SM00849">
    <property type="entry name" value="Lactamase_B"/>
    <property type="match status" value="1"/>
</dbReference>
<evidence type="ECO:0000259" key="2">
    <source>
        <dbReference type="SMART" id="SM00849"/>
    </source>
</evidence>
<organism evidence="3 4">
    <name type="scientific">Caldalkalibacillus thermarum (strain TA2.A1)</name>
    <dbReference type="NCBI Taxonomy" id="986075"/>
    <lineage>
        <taxon>Bacteria</taxon>
        <taxon>Bacillati</taxon>
        <taxon>Bacillota</taxon>
        <taxon>Bacilli</taxon>
        <taxon>Bacillales</taxon>
        <taxon>Bacillaceae</taxon>
        <taxon>Caldalkalibacillus</taxon>
    </lineage>
</organism>
<gene>
    <name evidence="3" type="ORF">HUR95_08815</name>
</gene>
<keyword evidence="4" id="KW-1185">Reference proteome</keyword>
<protein>
    <submittedName>
        <fullName evidence="3">MBL fold metallo-hydrolase</fullName>
    </submittedName>
</protein>
<evidence type="ECO:0000313" key="3">
    <source>
        <dbReference type="EMBL" id="QZT32516.1"/>
    </source>
</evidence>
<dbReference type="RefSeq" id="WP_222822457.1">
    <property type="nucleotide sequence ID" value="NZ_CP082237.1"/>
</dbReference>
<dbReference type="KEGG" id="cthu:HUR95_08815"/>
<keyword evidence="1" id="KW-1133">Transmembrane helix</keyword>
<dbReference type="SUPFAM" id="SSF56281">
    <property type="entry name" value="Metallo-hydrolase/oxidoreductase"/>
    <property type="match status" value="1"/>
</dbReference>
<dbReference type="PANTHER" id="PTHR30619">
    <property type="entry name" value="DNA INTERNALIZATION/COMPETENCE PROTEIN COMEC/REC2"/>
    <property type="match status" value="1"/>
</dbReference>
<dbReference type="Gene3D" id="3.60.15.10">
    <property type="entry name" value="Ribonuclease Z/Hydroxyacylglutathione hydrolase-like"/>
    <property type="match status" value="1"/>
</dbReference>
<dbReference type="InterPro" id="IPR036866">
    <property type="entry name" value="RibonucZ/Hydroxyglut_hydro"/>
</dbReference>
<sequence>MKQRLKLYTYLLAIVLIGLAAMFSGYEGTDQAIDRPEGYMAAHFIDVGQGDATLLEGPDFTVLIDAGRHDRNDVVPYLKSVGVERLDLVIGTHPHADHIGQMDWVLEAFPVEEVWMSGDTHSTRTFERVLDAILKSDARYYEPRAGEVFEIGSLRIEVVHPEQLTGDPDEGSISIRAVYGEVAFLFTGDAGKEAEREMIGRGHELKAHIFQLGHHGSSTSNSKTFLQAVQPEAAIYSAERDNPYGHPHREVVQLMDTLNIPMYGTAEHGTIRVLTDGTDFNVDYEKKE</sequence>
<evidence type="ECO:0000313" key="4">
    <source>
        <dbReference type="Proteomes" id="UP000825179"/>
    </source>
</evidence>
<dbReference type="AlphaFoldDB" id="A0A8X8I7Q7"/>
<dbReference type="InterPro" id="IPR001279">
    <property type="entry name" value="Metallo-B-lactamas"/>
</dbReference>
<dbReference type="Proteomes" id="UP000825179">
    <property type="component" value="Chromosome"/>
</dbReference>
<evidence type="ECO:0000256" key="1">
    <source>
        <dbReference type="SAM" id="Phobius"/>
    </source>
</evidence>
<dbReference type="Pfam" id="PF00753">
    <property type="entry name" value="Lactamase_B"/>
    <property type="match status" value="1"/>
</dbReference>
<dbReference type="InterPro" id="IPR052159">
    <property type="entry name" value="Competence_DNA_uptake"/>
</dbReference>
<keyword evidence="1" id="KW-0472">Membrane</keyword>
<keyword evidence="1" id="KW-0812">Transmembrane</keyword>